<dbReference type="AlphaFoldDB" id="A0A427XUM3"/>
<name>A0A427XUM3_9TREE</name>
<reference evidence="1 2" key="1">
    <citation type="submission" date="2018-11" db="EMBL/GenBank/DDBJ databases">
        <title>Genome sequence of Apiotrichum porosum DSM 27194.</title>
        <authorList>
            <person name="Aliyu H."/>
            <person name="Gorte O."/>
            <person name="Ochsenreither K."/>
        </authorList>
    </citation>
    <scope>NUCLEOTIDE SEQUENCE [LARGE SCALE GENOMIC DNA]</scope>
    <source>
        <strain evidence="1 2">DSM 27194</strain>
    </source>
</reference>
<dbReference type="GeneID" id="39591947"/>
<dbReference type="RefSeq" id="XP_028476667.1">
    <property type="nucleotide sequence ID" value="XM_028622774.1"/>
</dbReference>
<organism evidence="1 2">
    <name type="scientific">Apiotrichum porosum</name>
    <dbReference type="NCBI Taxonomy" id="105984"/>
    <lineage>
        <taxon>Eukaryota</taxon>
        <taxon>Fungi</taxon>
        <taxon>Dikarya</taxon>
        <taxon>Basidiomycota</taxon>
        <taxon>Agaricomycotina</taxon>
        <taxon>Tremellomycetes</taxon>
        <taxon>Trichosporonales</taxon>
        <taxon>Trichosporonaceae</taxon>
        <taxon>Apiotrichum</taxon>
    </lineage>
</organism>
<evidence type="ECO:0000313" key="1">
    <source>
        <dbReference type="EMBL" id="RSH82435.1"/>
    </source>
</evidence>
<gene>
    <name evidence="1" type="ORF">EHS24_007404</name>
</gene>
<sequence>MRYIKTHQEVYNELCSLLRDHLEHLDKIEAAGQPMSLEDFHDLKYLAFSLHYQKHMLNNKYKYKVPECLATIRQILPGWQPYRCM</sequence>
<comment type="caution">
    <text evidence="1">The sequence shown here is derived from an EMBL/GenBank/DDBJ whole genome shotgun (WGS) entry which is preliminary data.</text>
</comment>
<accession>A0A427XUM3</accession>
<keyword evidence="2" id="KW-1185">Reference proteome</keyword>
<protein>
    <submittedName>
        <fullName evidence="1">Uncharacterized protein</fullName>
    </submittedName>
</protein>
<dbReference type="Proteomes" id="UP000279236">
    <property type="component" value="Unassembled WGS sequence"/>
</dbReference>
<evidence type="ECO:0000313" key="2">
    <source>
        <dbReference type="Proteomes" id="UP000279236"/>
    </source>
</evidence>
<proteinExistence type="predicted"/>
<dbReference type="EMBL" id="RSCE01000005">
    <property type="protein sequence ID" value="RSH82435.1"/>
    <property type="molecule type" value="Genomic_DNA"/>
</dbReference>